<feature type="transmembrane region" description="Helical" evidence="7">
    <location>
        <begin position="420"/>
        <end position="441"/>
    </location>
</feature>
<protein>
    <submittedName>
        <fullName evidence="9">ABC transporter permease</fullName>
    </submittedName>
</protein>
<comment type="similarity">
    <text evidence="6">Belongs to the ABC-4 integral membrane protein family.</text>
</comment>
<organism evidence="9 10">
    <name type="scientific">Mycetocola tolaasinivorans</name>
    <dbReference type="NCBI Taxonomy" id="76635"/>
    <lineage>
        <taxon>Bacteria</taxon>
        <taxon>Bacillati</taxon>
        <taxon>Actinomycetota</taxon>
        <taxon>Actinomycetes</taxon>
        <taxon>Micrococcales</taxon>
        <taxon>Microbacteriaceae</taxon>
        <taxon>Mycetocola</taxon>
    </lineage>
</organism>
<evidence type="ECO:0000256" key="3">
    <source>
        <dbReference type="ARBA" id="ARBA00022692"/>
    </source>
</evidence>
<feature type="transmembrane region" description="Helical" evidence="7">
    <location>
        <begin position="321"/>
        <end position="345"/>
    </location>
</feature>
<keyword evidence="10" id="KW-1185">Reference proteome</keyword>
<dbReference type="EMBL" id="RCUX01000003">
    <property type="protein sequence ID" value="RLP77076.1"/>
    <property type="molecule type" value="Genomic_DNA"/>
</dbReference>
<feature type="transmembrane region" description="Helical" evidence="7">
    <location>
        <begin position="147"/>
        <end position="166"/>
    </location>
</feature>
<keyword evidence="5 7" id="KW-0472">Membrane</keyword>
<feature type="transmembrane region" description="Helical" evidence="7">
    <location>
        <begin position="105"/>
        <end position="127"/>
    </location>
</feature>
<evidence type="ECO:0000256" key="2">
    <source>
        <dbReference type="ARBA" id="ARBA00022475"/>
    </source>
</evidence>
<dbReference type="GO" id="GO:0005886">
    <property type="term" value="C:plasma membrane"/>
    <property type="evidence" value="ECO:0007669"/>
    <property type="project" value="UniProtKB-SubCell"/>
</dbReference>
<sequence>MRLRDYRASLIVAALSGAFGAALVIGTGVMADAITANSLSSKDSVKITVLVVASVFFAIAVYVSAVVTANTVATVIAGRIREIALYRLIGAASSRLRLGIAREGLVVAAIGALLGTAVVFVAGLVIVPALVAGGVLPEATYTVADPLLIAPTAVTIAMGFLSSWAGSQRVGQVTPIQALGVAAADPTRRMSGARRVFAALFLVSGLVALAGGVVLGLTSPLGVLVGLVGGIVSFTGVVMVSPVLMPALLRLTGGLLGRGPVGRIAAANAVRYPERSARSMVGVVIGVTLVTMFAVASSTYVQMMLGIGDEHPEYAAEMDQVLTMTLAIFSGLFGFSALIAAVGLVNNLALGVIQRGPELGLLRTLGFTTRQIRRMIVAESLQMTLASTVFGVLLGIFYGWAGAQATLGAQLGQGLVVPTIPWAVIGTILGLALAVGVLASLAPSRHATRGSAVAALSAD</sequence>
<proteinExistence type="inferred from homology"/>
<evidence type="ECO:0000313" key="9">
    <source>
        <dbReference type="EMBL" id="RLP77076.1"/>
    </source>
</evidence>
<dbReference type="Pfam" id="PF02687">
    <property type="entry name" value="FtsX"/>
    <property type="match status" value="2"/>
</dbReference>
<feature type="transmembrane region" description="Helical" evidence="7">
    <location>
        <begin position="47"/>
        <end position="77"/>
    </location>
</feature>
<evidence type="ECO:0000256" key="4">
    <source>
        <dbReference type="ARBA" id="ARBA00022989"/>
    </source>
</evidence>
<evidence type="ECO:0000259" key="8">
    <source>
        <dbReference type="Pfam" id="PF02687"/>
    </source>
</evidence>
<evidence type="ECO:0000313" key="10">
    <source>
        <dbReference type="Proteomes" id="UP000272503"/>
    </source>
</evidence>
<feature type="transmembrane region" description="Helical" evidence="7">
    <location>
        <begin position="380"/>
        <end position="400"/>
    </location>
</feature>
<keyword evidence="4 7" id="KW-1133">Transmembrane helix</keyword>
<dbReference type="PANTHER" id="PTHR30572:SF4">
    <property type="entry name" value="ABC TRANSPORTER PERMEASE YTRF"/>
    <property type="match status" value="1"/>
</dbReference>
<dbReference type="InterPro" id="IPR003838">
    <property type="entry name" value="ABC3_permease_C"/>
</dbReference>
<accession>A0A3L7A9K5</accession>
<evidence type="ECO:0000256" key="7">
    <source>
        <dbReference type="SAM" id="Phobius"/>
    </source>
</evidence>
<feature type="transmembrane region" description="Helical" evidence="7">
    <location>
        <begin position="223"/>
        <end position="249"/>
    </location>
</feature>
<dbReference type="Proteomes" id="UP000272503">
    <property type="component" value="Unassembled WGS sequence"/>
</dbReference>
<dbReference type="OrthoDB" id="9780560at2"/>
<feature type="domain" description="ABC3 transporter permease C-terminal" evidence="8">
    <location>
        <begin position="332"/>
        <end position="450"/>
    </location>
</feature>
<name>A0A3L7A9K5_9MICO</name>
<dbReference type="InterPro" id="IPR050250">
    <property type="entry name" value="Macrolide_Exporter_MacB"/>
</dbReference>
<comment type="caution">
    <text evidence="9">The sequence shown here is derived from an EMBL/GenBank/DDBJ whole genome shotgun (WGS) entry which is preliminary data.</text>
</comment>
<keyword evidence="2" id="KW-1003">Cell membrane</keyword>
<dbReference type="PANTHER" id="PTHR30572">
    <property type="entry name" value="MEMBRANE COMPONENT OF TRANSPORTER-RELATED"/>
    <property type="match status" value="1"/>
</dbReference>
<reference evidence="9 10" key="1">
    <citation type="submission" date="2018-10" db="EMBL/GenBank/DDBJ databases">
        <authorList>
            <person name="Li J."/>
        </authorList>
    </citation>
    <scope>NUCLEOTIDE SEQUENCE [LARGE SCALE GENOMIC DNA]</scope>
    <source>
        <strain evidence="9 10">IF 016277</strain>
    </source>
</reference>
<feature type="transmembrane region" description="Helical" evidence="7">
    <location>
        <begin position="281"/>
        <end position="301"/>
    </location>
</feature>
<gene>
    <name evidence="9" type="ORF">D9V32_04430</name>
</gene>
<dbReference type="AlphaFoldDB" id="A0A3L7A9K5"/>
<dbReference type="GO" id="GO:0022857">
    <property type="term" value="F:transmembrane transporter activity"/>
    <property type="evidence" value="ECO:0007669"/>
    <property type="project" value="TreeGrafter"/>
</dbReference>
<feature type="transmembrane region" description="Helical" evidence="7">
    <location>
        <begin position="196"/>
        <end position="217"/>
    </location>
</feature>
<evidence type="ECO:0000256" key="6">
    <source>
        <dbReference type="ARBA" id="ARBA00038076"/>
    </source>
</evidence>
<comment type="subcellular location">
    <subcellularLocation>
        <location evidence="1">Cell membrane</location>
        <topology evidence="1">Multi-pass membrane protein</topology>
    </subcellularLocation>
</comment>
<evidence type="ECO:0000256" key="5">
    <source>
        <dbReference type="ARBA" id="ARBA00023136"/>
    </source>
</evidence>
<evidence type="ECO:0000256" key="1">
    <source>
        <dbReference type="ARBA" id="ARBA00004651"/>
    </source>
</evidence>
<feature type="domain" description="ABC3 transporter permease C-terminal" evidence="8">
    <location>
        <begin position="55"/>
        <end position="170"/>
    </location>
</feature>
<keyword evidence="3 7" id="KW-0812">Transmembrane</keyword>